<name>A0A1H0IY53_9PSEU</name>
<dbReference type="InterPro" id="IPR051532">
    <property type="entry name" value="Ester_Hydrolysis_Enzymes"/>
</dbReference>
<evidence type="ECO:0000259" key="1">
    <source>
        <dbReference type="Pfam" id="PF13472"/>
    </source>
</evidence>
<reference evidence="3" key="1">
    <citation type="submission" date="2016-10" db="EMBL/GenBank/DDBJ databases">
        <authorList>
            <person name="Varghese N."/>
            <person name="Submissions S."/>
        </authorList>
    </citation>
    <scope>NUCLEOTIDE SEQUENCE [LARGE SCALE GENOMIC DNA]</scope>
    <source>
        <strain evidence="3">CGMCC 4.6609</strain>
    </source>
</reference>
<dbReference type="EMBL" id="FNIX01000002">
    <property type="protein sequence ID" value="SDO36021.1"/>
    <property type="molecule type" value="Genomic_DNA"/>
</dbReference>
<dbReference type="CDD" id="cd01836">
    <property type="entry name" value="FeeA_FeeB_like"/>
    <property type="match status" value="1"/>
</dbReference>
<dbReference type="Pfam" id="PF13472">
    <property type="entry name" value="Lipase_GDSL_2"/>
    <property type="match status" value="1"/>
</dbReference>
<dbReference type="AlphaFoldDB" id="A0A1H0IY53"/>
<protein>
    <submittedName>
        <fullName evidence="2">Lysophospholipase L1</fullName>
    </submittedName>
</protein>
<dbReference type="STRING" id="641025.SAMN05421507_102279"/>
<keyword evidence="3" id="KW-1185">Reference proteome</keyword>
<dbReference type="OrthoDB" id="9804395at2"/>
<sequence>MRLCLLGDSIAAGVGSTRREDTLGPLLATHLRAAGHHVDLRVHAVAGARSADLRSQVRAAVAGGIDIAVVVIGANDLTRFVPAQVGAQQLHDAVADLRAAGAEVVVATAPDLSIVSHVPPALRDVVSTVSRDYARVQQQAVIRAGGVVAHVERAVTPRFASDPSLFAADRFHPSAAGYREIATALAPAVESVAARRSA</sequence>
<dbReference type="Proteomes" id="UP000199691">
    <property type="component" value="Unassembled WGS sequence"/>
</dbReference>
<organism evidence="2 3">
    <name type="scientific">Lentzea jiangxiensis</name>
    <dbReference type="NCBI Taxonomy" id="641025"/>
    <lineage>
        <taxon>Bacteria</taxon>
        <taxon>Bacillati</taxon>
        <taxon>Actinomycetota</taxon>
        <taxon>Actinomycetes</taxon>
        <taxon>Pseudonocardiales</taxon>
        <taxon>Pseudonocardiaceae</taxon>
        <taxon>Lentzea</taxon>
    </lineage>
</organism>
<feature type="domain" description="SGNH hydrolase-type esterase" evidence="1">
    <location>
        <begin position="5"/>
        <end position="179"/>
    </location>
</feature>
<accession>A0A1H0IY53</accession>
<dbReference type="PANTHER" id="PTHR30383">
    <property type="entry name" value="THIOESTERASE 1/PROTEASE 1/LYSOPHOSPHOLIPASE L1"/>
    <property type="match status" value="1"/>
</dbReference>
<gene>
    <name evidence="2" type="ORF">SAMN05421507_102279</name>
</gene>
<dbReference type="SUPFAM" id="SSF52266">
    <property type="entry name" value="SGNH hydrolase"/>
    <property type="match status" value="1"/>
</dbReference>
<dbReference type="PANTHER" id="PTHR30383:SF5">
    <property type="entry name" value="SGNH HYDROLASE-TYPE ESTERASE DOMAIN-CONTAINING PROTEIN"/>
    <property type="match status" value="1"/>
</dbReference>
<dbReference type="InterPro" id="IPR036514">
    <property type="entry name" value="SGNH_hydro_sf"/>
</dbReference>
<evidence type="ECO:0000313" key="3">
    <source>
        <dbReference type="Proteomes" id="UP000199691"/>
    </source>
</evidence>
<dbReference type="Gene3D" id="3.40.50.1110">
    <property type="entry name" value="SGNH hydrolase"/>
    <property type="match status" value="1"/>
</dbReference>
<dbReference type="InterPro" id="IPR013830">
    <property type="entry name" value="SGNH_hydro"/>
</dbReference>
<evidence type="ECO:0000313" key="2">
    <source>
        <dbReference type="EMBL" id="SDO36021.1"/>
    </source>
</evidence>
<dbReference type="RefSeq" id="WP_090096305.1">
    <property type="nucleotide sequence ID" value="NZ_FNIX01000002.1"/>
</dbReference>
<proteinExistence type="predicted"/>
<dbReference type="GO" id="GO:0004622">
    <property type="term" value="F:phosphatidylcholine lysophospholipase activity"/>
    <property type="evidence" value="ECO:0007669"/>
    <property type="project" value="TreeGrafter"/>
</dbReference>